<dbReference type="RefSeq" id="XP_009221764.1">
    <property type="nucleotide sequence ID" value="XM_009223500.1"/>
</dbReference>
<dbReference type="STRING" id="644352.J3NWN2"/>
<reference evidence="5" key="4">
    <citation type="journal article" date="2015" name="G3 (Bethesda)">
        <title>Genome sequences of three phytopathogenic species of the Magnaporthaceae family of fungi.</title>
        <authorList>
            <person name="Okagaki L.H."/>
            <person name="Nunes C.C."/>
            <person name="Sailsbery J."/>
            <person name="Clay B."/>
            <person name="Brown D."/>
            <person name="John T."/>
            <person name="Oh Y."/>
            <person name="Young N."/>
            <person name="Fitzgerald M."/>
            <person name="Haas B.J."/>
            <person name="Zeng Q."/>
            <person name="Young S."/>
            <person name="Adiconis X."/>
            <person name="Fan L."/>
            <person name="Levin J.Z."/>
            <person name="Mitchell T.K."/>
            <person name="Okubara P.A."/>
            <person name="Farman M.L."/>
            <person name="Kohn L.M."/>
            <person name="Birren B."/>
            <person name="Ma L.-J."/>
            <person name="Dean R.A."/>
        </authorList>
    </citation>
    <scope>NUCLEOTIDE SEQUENCE</scope>
    <source>
        <strain evidence="5">R3-111a-1</strain>
    </source>
</reference>
<feature type="region of interest" description="Disordered" evidence="1">
    <location>
        <begin position="732"/>
        <end position="752"/>
    </location>
</feature>
<dbReference type="InterPro" id="IPR056690">
    <property type="entry name" value="DUF7788"/>
</dbReference>
<accession>J3NWN2</accession>
<dbReference type="Proteomes" id="UP000006039">
    <property type="component" value="Unassembled WGS sequence"/>
</dbReference>
<sequence>MAATDAAPWFLSSGFPVLFPTHRALTLPDTEFESFITQDVNSRHVEPTDVAAKSATDAPTSDGTLIDTPPSTTADIREALAAAEISTPTPDAAVAKSSNPFMDALLSHSEAPEAGPGSLDNKMLTENGDIAHRSSKNALVDLFFELEDTISSPRLVEVLTAAWAEDPQTTLKIIFNARSIHLGKSSKTLFYRCTGWLAQNHPLTLAVNLRWLSRPVIPKKAEKEGDVDKPVLVDAAEADEHDPAHHDVRNGVSHGYWKDLLNILALAANGSLNPLSDPKALLNLDQRGDREVSKTSPDDAKVKRHAAREDRHKKVLLKFGNEPVYRALHMSVARLFAAQLKEDLRKLRSGDAKEMRQISLCAKWAPSMARFHDKHTFVVSTLAELLSPPTAGDQAEDRESFLRHARDSYRKDMTALRKQLEVVERDVTAQTFDNIKYDRVPSIAMQNYAPVFAAKDTERFDEYVTKVAGGKAKISGAVLLPSTLVSKLRSSRLRAKGAKTGASTAVEAKIAELEAKVLDGQWATLVQRIRDSGTLSSSLAVCDVSGSMTHPTRSDGTTPMDSAIGLSLLVAEVAAPPFAGAFITFSENPRVQRVDVTDTFRQKVTSLRGSDWGMSTNFVAVFEELILPLAIKNNIRPEDMVKRVFVFSDMQFNEAESDQDRWSTSFERISTRYRAAGYEMPELVFWNLAGGRAGVTGVGDPTAPKPVTADTEGTALVSGYSQGMLKVFLDGGGFEDPEESEEEEEEEPVVVAEDVEEEPVVITKDGEDIETLEQPAKKRKKDPLQVVKRAVSHKAYAMLKVVD</sequence>
<name>J3NWN2_GAET3</name>
<feature type="compositionally biased region" description="Polar residues" evidence="1">
    <location>
        <begin position="57"/>
        <end position="71"/>
    </location>
</feature>
<dbReference type="Pfam" id="PF11443">
    <property type="entry name" value="DUF2828"/>
    <property type="match status" value="1"/>
</dbReference>
<keyword evidence="6" id="KW-1185">Reference proteome</keyword>
<feature type="domain" description="DUF7788" evidence="3">
    <location>
        <begin position="537"/>
        <end position="791"/>
    </location>
</feature>
<dbReference type="SUPFAM" id="SSF53300">
    <property type="entry name" value="vWA-like"/>
    <property type="match status" value="1"/>
</dbReference>
<evidence type="ECO:0000313" key="5">
    <source>
        <dbReference type="EnsemblFungi" id="EJT75764"/>
    </source>
</evidence>
<evidence type="ECO:0008006" key="7">
    <source>
        <dbReference type="Google" id="ProtNLM"/>
    </source>
</evidence>
<dbReference type="InterPro" id="IPR036465">
    <property type="entry name" value="vWFA_dom_sf"/>
</dbReference>
<proteinExistence type="predicted"/>
<evidence type="ECO:0000259" key="2">
    <source>
        <dbReference type="Pfam" id="PF11443"/>
    </source>
</evidence>
<feature type="domain" description="DUF2828" evidence="2">
    <location>
        <begin position="125"/>
        <end position="535"/>
    </location>
</feature>
<reference evidence="4" key="2">
    <citation type="submission" date="2010-07" db="EMBL/GenBank/DDBJ databases">
        <authorList>
            <consortium name="The Broad Institute Genome Sequencing Platform"/>
            <consortium name="Broad Institute Genome Sequencing Center for Infectious Disease"/>
            <person name="Ma L.-J."/>
            <person name="Dead R."/>
            <person name="Young S."/>
            <person name="Zeng Q."/>
            <person name="Koehrsen M."/>
            <person name="Alvarado L."/>
            <person name="Berlin A."/>
            <person name="Chapman S.B."/>
            <person name="Chen Z."/>
            <person name="Freedman E."/>
            <person name="Gellesch M."/>
            <person name="Goldberg J."/>
            <person name="Griggs A."/>
            <person name="Gujja S."/>
            <person name="Heilman E.R."/>
            <person name="Heiman D."/>
            <person name="Hepburn T."/>
            <person name="Howarth C."/>
            <person name="Jen D."/>
            <person name="Larson L."/>
            <person name="Mehta T."/>
            <person name="Neiman D."/>
            <person name="Pearson M."/>
            <person name="Roberts A."/>
            <person name="Saif S."/>
            <person name="Shea T."/>
            <person name="Shenoy N."/>
            <person name="Sisk P."/>
            <person name="Stolte C."/>
            <person name="Sykes S."/>
            <person name="Walk T."/>
            <person name="White J."/>
            <person name="Yandava C."/>
            <person name="Haas B."/>
            <person name="Nusbaum C."/>
            <person name="Birren B."/>
        </authorList>
    </citation>
    <scope>NUCLEOTIDE SEQUENCE</scope>
    <source>
        <strain evidence="4">R3-111a-1</strain>
    </source>
</reference>
<gene>
    <name evidence="5" type="primary">20346152</name>
    <name evidence="4" type="ORF">GGTG_05694</name>
</gene>
<feature type="compositionally biased region" description="Acidic residues" evidence="1">
    <location>
        <begin position="733"/>
        <end position="752"/>
    </location>
</feature>
<evidence type="ECO:0000313" key="4">
    <source>
        <dbReference type="EMBL" id="EJT75764.1"/>
    </source>
</evidence>
<dbReference type="eggNOG" id="ENOG502QT1I">
    <property type="taxonomic scope" value="Eukaryota"/>
</dbReference>
<organism evidence="4">
    <name type="scientific">Gaeumannomyces tritici (strain R3-111a-1)</name>
    <name type="common">Wheat and barley take-all root rot fungus</name>
    <name type="synonym">Gaeumannomyces graminis var. tritici</name>
    <dbReference type="NCBI Taxonomy" id="644352"/>
    <lineage>
        <taxon>Eukaryota</taxon>
        <taxon>Fungi</taxon>
        <taxon>Dikarya</taxon>
        <taxon>Ascomycota</taxon>
        <taxon>Pezizomycotina</taxon>
        <taxon>Sordariomycetes</taxon>
        <taxon>Sordariomycetidae</taxon>
        <taxon>Magnaporthales</taxon>
        <taxon>Magnaporthaceae</taxon>
        <taxon>Gaeumannomyces</taxon>
    </lineage>
</organism>
<evidence type="ECO:0000256" key="1">
    <source>
        <dbReference type="SAM" id="MobiDB-lite"/>
    </source>
</evidence>
<dbReference type="InterPro" id="IPR011205">
    <property type="entry name" value="UCP015417_vWA"/>
</dbReference>
<protein>
    <recommendedName>
        <fullName evidence="7">DUF2828 domain-containing protein</fullName>
    </recommendedName>
</protein>
<dbReference type="EnsemblFungi" id="EJT75764">
    <property type="protein sequence ID" value="EJT75764"/>
    <property type="gene ID" value="GGTG_05694"/>
</dbReference>
<dbReference type="InterPro" id="IPR058580">
    <property type="entry name" value="DUF2828"/>
</dbReference>
<dbReference type="Pfam" id="PF25043">
    <property type="entry name" value="DUF7788"/>
    <property type="match status" value="1"/>
</dbReference>
<feature type="region of interest" description="Disordered" evidence="1">
    <location>
        <begin position="46"/>
        <end position="71"/>
    </location>
</feature>
<dbReference type="PANTHER" id="PTHR31373:SF27">
    <property type="entry name" value="TROVE DOMAIN-CONTAINING PROTEIN"/>
    <property type="match status" value="1"/>
</dbReference>
<reference evidence="6" key="1">
    <citation type="submission" date="2010-07" db="EMBL/GenBank/DDBJ databases">
        <title>The genome sequence of Gaeumannomyces graminis var. tritici strain R3-111a-1.</title>
        <authorList>
            <consortium name="The Broad Institute Genome Sequencing Platform"/>
            <person name="Ma L.-J."/>
            <person name="Dead R."/>
            <person name="Young S."/>
            <person name="Zeng Q."/>
            <person name="Koehrsen M."/>
            <person name="Alvarado L."/>
            <person name="Berlin A."/>
            <person name="Chapman S.B."/>
            <person name="Chen Z."/>
            <person name="Freedman E."/>
            <person name="Gellesch M."/>
            <person name="Goldberg J."/>
            <person name="Griggs A."/>
            <person name="Gujja S."/>
            <person name="Heilman E.R."/>
            <person name="Heiman D."/>
            <person name="Hepburn T."/>
            <person name="Howarth C."/>
            <person name="Jen D."/>
            <person name="Larson L."/>
            <person name="Mehta T."/>
            <person name="Neiman D."/>
            <person name="Pearson M."/>
            <person name="Roberts A."/>
            <person name="Saif S."/>
            <person name="Shea T."/>
            <person name="Shenoy N."/>
            <person name="Sisk P."/>
            <person name="Stolte C."/>
            <person name="Sykes S."/>
            <person name="Walk T."/>
            <person name="White J."/>
            <person name="Yandava C."/>
            <person name="Haas B."/>
            <person name="Nusbaum C."/>
            <person name="Birren B."/>
        </authorList>
    </citation>
    <scope>NUCLEOTIDE SEQUENCE [LARGE SCALE GENOMIC DNA]</scope>
    <source>
        <strain evidence="6">R3-111a-1</strain>
    </source>
</reference>
<dbReference type="PANTHER" id="PTHR31373">
    <property type="entry name" value="OS06G0652100 PROTEIN"/>
    <property type="match status" value="1"/>
</dbReference>
<dbReference type="GeneID" id="20346152"/>
<dbReference type="VEuPathDB" id="FungiDB:GGTG_05694"/>
<dbReference type="AlphaFoldDB" id="J3NWN2"/>
<evidence type="ECO:0000259" key="3">
    <source>
        <dbReference type="Pfam" id="PF25043"/>
    </source>
</evidence>
<feature type="region of interest" description="Disordered" evidence="1">
    <location>
        <begin position="287"/>
        <end position="307"/>
    </location>
</feature>
<dbReference type="EMBL" id="GL385397">
    <property type="protein sequence ID" value="EJT75764.1"/>
    <property type="molecule type" value="Genomic_DNA"/>
</dbReference>
<evidence type="ECO:0000313" key="6">
    <source>
        <dbReference type="Proteomes" id="UP000006039"/>
    </source>
</evidence>
<dbReference type="OrthoDB" id="1149618at2759"/>
<reference evidence="5" key="5">
    <citation type="submission" date="2018-04" db="UniProtKB">
        <authorList>
            <consortium name="EnsemblFungi"/>
        </authorList>
    </citation>
    <scope>IDENTIFICATION</scope>
    <source>
        <strain evidence="5">R3-111a-1</strain>
    </source>
</reference>
<dbReference type="HOGENOM" id="CLU_011744_0_0_1"/>
<reference evidence="4" key="3">
    <citation type="submission" date="2010-09" db="EMBL/GenBank/DDBJ databases">
        <title>Annotation of Gaeumannomyces graminis var. tritici R3-111a-1.</title>
        <authorList>
            <consortium name="The Broad Institute Genome Sequencing Platform"/>
            <person name="Ma L.-J."/>
            <person name="Dead R."/>
            <person name="Young S.K."/>
            <person name="Zeng Q."/>
            <person name="Gargeya S."/>
            <person name="Fitzgerald M."/>
            <person name="Haas B."/>
            <person name="Abouelleil A."/>
            <person name="Alvarado L."/>
            <person name="Arachchi H.M."/>
            <person name="Berlin A."/>
            <person name="Brown A."/>
            <person name="Chapman S.B."/>
            <person name="Chen Z."/>
            <person name="Dunbar C."/>
            <person name="Freedman E."/>
            <person name="Gearin G."/>
            <person name="Gellesch M."/>
            <person name="Goldberg J."/>
            <person name="Griggs A."/>
            <person name="Gujja S."/>
            <person name="Heiman D."/>
            <person name="Howarth C."/>
            <person name="Larson L."/>
            <person name="Lui A."/>
            <person name="MacDonald P.J.P."/>
            <person name="Mehta T."/>
            <person name="Montmayeur A."/>
            <person name="Murphy C."/>
            <person name="Neiman D."/>
            <person name="Pearson M."/>
            <person name="Priest M."/>
            <person name="Roberts A."/>
            <person name="Saif S."/>
            <person name="Shea T."/>
            <person name="Shenoy N."/>
            <person name="Sisk P."/>
            <person name="Stolte C."/>
            <person name="Sykes S."/>
            <person name="Yandava C."/>
            <person name="Wortman J."/>
            <person name="Nusbaum C."/>
            <person name="Birren B."/>
        </authorList>
    </citation>
    <scope>NUCLEOTIDE SEQUENCE</scope>
    <source>
        <strain evidence="4">R3-111a-1</strain>
    </source>
</reference>